<dbReference type="SUPFAM" id="SSF52540">
    <property type="entry name" value="P-loop containing nucleoside triphosphate hydrolases"/>
    <property type="match status" value="1"/>
</dbReference>
<dbReference type="SMART" id="SM00028">
    <property type="entry name" value="TPR"/>
    <property type="match status" value="6"/>
</dbReference>
<dbReference type="Pfam" id="PF00931">
    <property type="entry name" value="NB-ARC"/>
    <property type="match status" value="1"/>
</dbReference>
<proteinExistence type="predicted"/>
<feature type="transmembrane region" description="Helical" evidence="5">
    <location>
        <begin position="727"/>
        <end position="753"/>
    </location>
</feature>
<feature type="repeat" description="TPR" evidence="4">
    <location>
        <begin position="470"/>
        <end position="503"/>
    </location>
</feature>
<feature type="repeat" description="TPR" evidence="4">
    <location>
        <begin position="550"/>
        <end position="583"/>
    </location>
</feature>
<keyword evidence="5" id="KW-1133">Transmembrane helix</keyword>
<dbReference type="InterPro" id="IPR002182">
    <property type="entry name" value="NB-ARC"/>
</dbReference>
<dbReference type="InterPro" id="IPR011990">
    <property type="entry name" value="TPR-like_helical_dom_sf"/>
</dbReference>
<evidence type="ECO:0000256" key="2">
    <source>
        <dbReference type="ARBA" id="ARBA00022490"/>
    </source>
</evidence>
<name>A0A2W4Y4J5_9CYAN</name>
<dbReference type="Pfam" id="PF13424">
    <property type="entry name" value="TPR_12"/>
    <property type="match status" value="3"/>
</dbReference>
<reference evidence="7 8" key="1">
    <citation type="submission" date="2018-04" db="EMBL/GenBank/DDBJ databases">
        <authorList>
            <person name="Go L.Y."/>
            <person name="Mitchell J.A."/>
        </authorList>
    </citation>
    <scope>NUCLEOTIDE SEQUENCE [LARGE SCALE GENOMIC DNA]</scope>
    <source>
        <strain evidence="7">ULC066bin1</strain>
    </source>
</reference>
<keyword evidence="5" id="KW-0472">Membrane</keyword>
<evidence type="ECO:0000256" key="5">
    <source>
        <dbReference type="SAM" id="Phobius"/>
    </source>
</evidence>
<dbReference type="InterPro" id="IPR052386">
    <property type="entry name" value="GPSM"/>
</dbReference>
<feature type="domain" description="NB-ARC" evidence="6">
    <location>
        <begin position="77"/>
        <end position="203"/>
    </location>
</feature>
<dbReference type="EMBL" id="QBML01000007">
    <property type="protein sequence ID" value="PZO42381.1"/>
    <property type="molecule type" value="Genomic_DNA"/>
</dbReference>
<comment type="caution">
    <text evidence="7">The sequence shown here is derived from an EMBL/GenBank/DDBJ whole genome shotgun (WGS) entry which is preliminary data.</text>
</comment>
<dbReference type="AlphaFoldDB" id="A0A2W4Y4J5"/>
<dbReference type="PANTHER" id="PTHR45954">
    <property type="entry name" value="LD33695P"/>
    <property type="match status" value="1"/>
</dbReference>
<dbReference type="PRINTS" id="PR00364">
    <property type="entry name" value="DISEASERSIST"/>
</dbReference>
<dbReference type="SUPFAM" id="SSF48452">
    <property type="entry name" value="TPR-like"/>
    <property type="match status" value="2"/>
</dbReference>
<dbReference type="GO" id="GO:0043531">
    <property type="term" value="F:ADP binding"/>
    <property type="evidence" value="ECO:0007669"/>
    <property type="project" value="InterPro"/>
</dbReference>
<evidence type="ECO:0000256" key="4">
    <source>
        <dbReference type="PROSITE-ProRule" id="PRU00339"/>
    </source>
</evidence>
<gene>
    <name evidence="7" type="ORF">DCF19_07255</name>
</gene>
<dbReference type="PROSITE" id="PS50005">
    <property type="entry name" value="TPR"/>
    <property type="match status" value="5"/>
</dbReference>
<keyword evidence="2" id="KW-0963">Cytoplasm</keyword>
<evidence type="ECO:0000313" key="8">
    <source>
        <dbReference type="Proteomes" id="UP000249467"/>
    </source>
</evidence>
<dbReference type="Gene3D" id="3.40.50.300">
    <property type="entry name" value="P-loop containing nucleotide triphosphate hydrolases"/>
    <property type="match status" value="1"/>
</dbReference>
<dbReference type="InterPro" id="IPR027417">
    <property type="entry name" value="P-loop_NTPase"/>
</dbReference>
<comment type="subcellular location">
    <subcellularLocation>
        <location evidence="1">Cytoplasm</location>
    </subcellularLocation>
</comment>
<dbReference type="Proteomes" id="UP000249467">
    <property type="component" value="Unassembled WGS sequence"/>
</dbReference>
<dbReference type="GO" id="GO:0005938">
    <property type="term" value="C:cell cortex"/>
    <property type="evidence" value="ECO:0007669"/>
    <property type="project" value="TreeGrafter"/>
</dbReference>
<feature type="repeat" description="TPR" evidence="4">
    <location>
        <begin position="630"/>
        <end position="663"/>
    </location>
</feature>
<keyword evidence="4" id="KW-0802">TPR repeat</keyword>
<evidence type="ECO:0000256" key="1">
    <source>
        <dbReference type="ARBA" id="ARBA00004496"/>
    </source>
</evidence>
<evidence type="ECO:0000256" key="3">
    <source>
        <dbReference type="ARBA" id="ARBA00022737"/>
    </source>
</evidence>
<keyword evidence="3" id="KW-0677">Repeat</keyword>
<reference evidence="7 8" key="2">
    <citation type="submission" date="2018-06" db="EMBL/GenBank/DDBJ databases">
        <title>Metagenomic assembly of (sub)arctic Cyanobacteria and their associated microbiome from non-axenic cultures.</title>
        <authorList>
            <person name="Baurain D."/>
        </authorList>
    </citation>
    <scope>NUCLEOTIDE SEQUENCE [LARGE SCALE GENOMIC DNA]</scope>
    <source>
        <strain evidence="7">ULC066bin1</strain>
    </source>
</reference>
<dbReference type="PROSITE" id="PS50293">
    <property type="entry name" value="TPR_REGION"/>
    <property type="match status" value="1"/>
</dbReference>
<dbReference type="GO" id="GO:0001965">
    <property type="term" value="F:G-protein alpha-subunit binding"/>
    <property type="evidence" value="ECO:0007669"/>
    <property type="project" value="TreeGrafter"/>
</dbReference>
<dbReference type="PANTHER" id="PTHR45954:SF1">
    <property type="entry name" value="LD33695P"/>
    <property type="match status" value="1"/>
</dbReference>
<organism evidence="7 8">
    <name type="scientific">Pseudanabaena frigida</name>
    <dbReference type="NCBI Taxonomy" id="945775"/>
    <lineage>
        <taxon>Bacteria</taxon>
        <taxon>Bacillati</taxon>
        <taxon>Cyanobacteriota</taxon>
        <taxon>Cyanophyceae</taxon>
        <taxon>Pseudanabaenales</taxon>
        <taxon>Pseudanabaenaceae</taxon>
        <taxon>Pseudanabaena</taxon>
    </lineage>
</organism>
<evidence type="ECO:0000313" key="7">
    <source>
        <dbReference type="EMBL" id="PZO42381.1"/>
    </source>
</evidence>
<protein>
    <submittedName>
        <fullName evidence="7">Transcriptional regulator</fullName>
    </submittedName>
</protein>
<dbReference type="Gene3D" id="1.25.40.10">
    <property type="entry name" value="Tetratricopeptide repeat domain"/>
    <property type="match status" value="2"/>
</dbReference>
<dbReference type="GO" id="GO:0005092">
    <property type="term" value="F:GDP-dissociation inhibitor activity"/>
    <property type="evidence" value="ECO:0007669"/>
    <property type="project" value="TreeGrafter"/>
</dbReference>
<accession>A0A2W4Y4J5</accession>
<dbReference type="InterPro" id="IPR019734">
    <property type="entry name" value="TPR_rpt"/>
</dbReference>
<keyword evidence="5" id="KW-0812">Transmembrane</keyword>
<feature type="repeat" description="TPR" evidence="4">
    <location>
        <begin position="510"/>
        <end position="543"/>
    </location>
</feature>
<evidence type="ECO:0000259" key="6">
    <source>
        <dbReference type="Pfam" id="PF00931"/>
    </source>
</evidence>
<feature type="repeat" description="TPR" evidence="4">
    <location>
        <begin position="590"/>
        <end position="623"/>
    </location>
</feature>
<sequence length="762" mass="86084">MTDLQDAHNKQKNINQDVRAFDNAHVTAIANIENVGTLNITNHTDRNVSLDDCPASFKHMQGRKEAIADLNIALADPKKAIACIVGLGGYGKSTLAAKLFGGWSKDKRFWADLSQRSRDFREFATRAIAQLGQKSLEHVNNLPEAQLGYELAAVLQSQSFLVVLDNLESLLDGNLERVLWREFLENWANDGEGSKVLIATREEPNLPKLRFFRYELRDGLEDAEGAALLRDFGILGTEAELVAVAQRVGGIPLSLMLIVGLLCNDYEEEPHVRFLPEDLFGIEGAHRLGRVTTEAVFQASFERLELRLQSLLIAVSVFAKPFDRTMAAAMIADEAVTDRDLLLLKKRGFVLAESGCYRFQPQIQELVQRQAESLTKFHRKAISYYWKNRKPTLDPSYDTLEDTDPYLQTFHHYCELGEYESAFYTIRNGANINDIDSFLTLCGYYAKLVELYMRLVSRWQLEQIQQWEYTTSLNSLGNAYYSLGNYQQALSFHWQSLEIKQAIGDKKGEAISLIGLGSTYSSLGQYQKAIAFLKQSLEIDQALGDKKVKSGSLVNLGNAYNFIGQYQQAIAFYQQSLEIQQAISDKYGEASSLIGLGNAYFLLGQYKQVIAFYQQSLEIQQAIGDRNGEASSLTNLGNAYNSIGHYQQAITFYQQSLEIQQAIGDKYGEAISFMNLGEAYHHICKFKEGFVALNRANKLLQELQIPIPESYAKRFILFIRFAQRGKWQIALCFCIGLFAFPLFLAYLGALPLWRFLRSLIKL</sequence>